<feature type="transmembrane region" description="Helical" evidence="1">
    <location>
        <begin position="66"/>
        <end position="85"/>
    </location>
</feature>
<reference evidence="2 3" key="1">
    <citation type="journal article" date="2013" name="Proc. Natl. Acad. Sci. U.S.A.">
        <title>Fine-scale variation in meiotic recombination in Mimulus inferred from population shotgun sequencing.</title>
        <authorList>
            <person name="Hellsten U."/>
            <person name="Wright K.M."/>
            <person name="Jenkins J."/>
            <person name="Shu S."/>
            <person name="Yuan Y."/>
            <person name="Wessler S.R."/>
            <person name="Schmutz J."/>
            <person name="Willis J.H."/>
            <person name="Rokhsar D.S."/>
        </authorList>
    </citation>
    <scope>NUCLEOTIDE SEQUENCE [LARGE SCALE GENOMIC DNA]</scope>
    <source>
        <strain evidence="3">cv. DUN x IM62</strain>
    </source>
</reference>
<dbReference type="Proteomes" id="UP000030748">
    <property type="component" value="Unassembled WGS sequence"/>
</dbReference>
<dbReference type="eggNOG" id="ENOG502S3DK">
    <property type="taxonomic scope" value="Eukaryota"/>
</dbReference>
<keyword evidence="1" id="KW-0472">Membrane</keyword>
<sequence length="165" mass="17927">MAFSAAKQCKSIIMQRSMYSHLSIRNMASTTTPKMAAASVAAAAASGAMQQQGGRMKRIGAIYGPMWAVIGIMGGLVGTACCIGIHTAKQQLFHSPSVQVTKKRRECVPEVDTPEAVIRSADKFENKSFLRKVAHIQDNRNRAVHPDPYARSREAETLHSVGVRT</sequence>
<proteinExistence type="predicted"/>
<dbReference type="PANTHER" id="PTHR33919:SF9">
    <property type="entry name" value="RIBOSOME BIOGENESIS NEP1-LIKE PROTEIN"/>
    <property type="match status" value="1"/>
</dbReference>
<keyword evidence="1" id="KW-1133">Transmembrane helix</keyword>
<dbReference type="AlphaFoldDB" id="A0A022QFN6"/>
<dbReference type="KEGG" id="egt:105970717"/>
<keyword evidence="1" id="KW-0812">Transmembrane</keyword>
<dbReference type="OrthoDB" id="2013913at2759"/>
<organism evidence="2 3">
    <name type="scientific">Erythranthe guttata</name>
    <name type="common">Yellow monkey flower</name>
    <name type="synonym">Mimulus guttatus</name>
    <dbReference type="NCBI Taxonomy" id="4155"/>
    <lineage>
        <taxon>Eukaryota</taxon>
        <taxon>Viridiplantae</taxon>
        <taxon>Streptophyta</taxon>
        <taxon>Embryophyta</taxon>
        <taxon>Tracheophyta</taxon>
        <taxon>Spermatophyta</taxon>
        <taxon>Magnoliopsida</taxon>
        <taxon>eudicotyledons</taxon>
        <taxon>Gunneridae</taxon>
        <taxon>Pentapetalae</taxon>
        <taxon>asterids</taxon>
        <taxon>lamiids</taxon>
        <taxon>Lamiales</taxon>
        <taxon>Phrymaceae</taxon>
        <taxon>Erythranthe</taxon>
    </lineage>
</organism>
<name>A0A022QFN6_ERYGU</name>
<evidence type="ECO:0000313" key="2">
    <source>
        <dbReference type="EMBL" id="EYU26043.1"/>
    </source>
</evidence>
<dbReference type="STRING" id="4155.A0A022QFN6"/>
<dbReference type="PANTHER" id="PTHR33919">
    <property type="entry name" value="OS09G0127700 PROTEIN"/>
    <property type="match status" value="1"/>
</dbReference>
<accession>A0A022QFN6</accession>
<protein>
    <submittedName>
        <fullName evidence="2">Uncharacterized protein</fullName>
    </submittedName>
</protein>
<evidence type="ECO:0000313" key="3">
    <source>
        <dbReference type="Proteomes" id="UP000030748"/>
    </source>
</evidence>
<keyword evidence="3" id="KW-1185">Reference proteome</keyword>
<evidence type="ECO:0000256" key="1">
    <source>
        <dbReference type="SAM" id="Phobius"/>
    </source>
</evidence>
<dbReference type="PhylomeDB" id="A0A022QFN6"/>
<dbReference type="EMBL" id="KI631803">
    <property type="protein sequence ID" value="EYU26043.1"/>
    <property type="molecule type" value="Genomic_DNA"/>
</dbReference>
<gene>
    <name evidence="2" type="ORF">MIMGU_mgv1a015201mg</name>
</gene>